<comment type="subcellular location">
    <subcellularLocation>
        <location evidence="1">Cell membrane</location>
        <topology evidence="1">Multi-pass membrane protein</topology>
    </subcellularLocation>
</comment>
<accession>A0A2T1GNU9</accession>
<dbReference type="SUPFAM" id="SSF82866">
    <property type="entry name" value="Multidrug efflux transporter AcrB transmembrane domain"/>
    <property type="match status" value="2"/>
</dbReference>
<sequence>MLGNIVQWVINRRWLVVLATIIVSLWTVYVIPQMPLDVLPAFAPPQVEIQAEAPGLAPEEVESLVTLPIESAINGTPGVTAVRSSSAAGISAVRAIFSSSTDIYQARQLITERLQQVTGKLPPGVEPPQISPTTSPVGLVVQYAFTVADDAKSTNQNPLMAARRIVDWQVTNRLLAVPGVSQVLTFGGDERQFQVLVDPIKLAAFNITLDQVTQATQKANVNAAGGFFITPDTEKLIRGIGRIESIEDLQKSTIVARNGTPVRLQDVAEVKIGAALKRGDGSFNGKPAIIVMVNKQPSYDTPTVSRAVEKAIAEIKVGLPKDIKVTTTFRQDSYIESSVDNVRSSLIQGSIIAAIILIPFLLNWRILAVCLLDFFLTLLFGMLVLSWLGVGLNTMTLGGLAVAIGTAIDDAIVYGENTYRRLRENKAEGDPLTPLEIIFEGSQEVRDSLLGATIIGIIVFSPIFTLPGIEGKIFTPMGIAYLAVVVVSSLESLLVSPALCAILLPATKVTQREPWLARFCKGIYSLCLNFSMKNPLLIMGIATVLTVASIVIIPSFGRAFLPEFQEQTMVNTLMSYPTVSLEGSTQAGHAVEEALKNDKRFEFIQTRAGRASGDAEAAGVNVAHVDIELSKEGMQNREASLKVMRQAFDRIPGAAANIGGFLQHRMDEVLSGVRSSIAVKIFGADLAELRKVGQQIEQQMKTVDGVVDLQLEPQLPVPQIQIRFDRDAASRYGHTVGDLSETIETALNGKVVSKVLENQQSFDLLVWLKPEARQNLETIGNLLIDTPDKQKIPLGSIAKITEGTGPNTINRENVSRLIVVSANAKGRDIRSIVTEIEAKVKSSVQLPTGYFIQYAGQFEAEERATQNILVFSAIAFVAITVLMYLSVKSIPSTLMIMINLPIALVGGVIAVALTGGVISIASLVGFVSLFGVATRNGLLLVDNYNSKYAEGMPMKDIIVKGSMERLNAILMTALTSGLGLAPMVFQGGSGQELLQPLSIVVFGGLFTSTAITLLVLPALYAKFGKHLFPKKEEELKPEQFFMHM</sequence>
<name>A0A2T1GNU9_9CYAN</name>
<dbReference type="OrthoDB" id="9791035at2"/>
<keyword evidence="2" id="KW-0813">Transport</keyword>
<dbReference type="EMBL" id="PVWO01000001">
    <property type="protein sequence ID" value="PSB59629.1"/>
    <property type="molecule type" value="Genomic_DNA"/>
</dbReference>
<dbReference type="Gene3D" id="1.20.1640.10">
    <property type="entry name" value="Multidrug efflux transporter AcrB transmembrane domain"/>
    <property type="match status" value="2"/>
</dbReference>
<evidence type="ECO:0000256" key="5">
    <source>
        <dbReference type="ARBA" id="ARBA00022989"/>
    </source>
</evidence>
<feature type="transmembrane region" description="Helical" evidence="7">
    <location>
        <begin position="371"/>
        <end position="390"/>
    </location>
</feature>
<feature type="transmembrane region" description="Helical" evidence="7">
    <location>
        <begin position="536"/>
        <end position="557"/>
    </location>
</feature>
<evidence type="ECO:0000313" key="9">
    <source>
        <dbReference type="Proteomes" id="UP000238937"/>
    </source>
</evidence>
<keyword evidence="4 7" id="KW-0812">Transmembrane</keyword>
<dbReference type="Gene3D" id="3.30.70.1320">
    <property type="entry name" value="Multidrug efflux transporter AcrB pore domain like"/>
    <property type="match status" value="1"/>
</dbReference>
<comment type="caution">
    <text evidence="8">The sequence shown here is derived from an EMBL/GenBank/DDBJ whole genome shotgun (WGS) entry which is preliminary data.</text>
</comment>
<dbReference type="InterPro" id="IPR004763">
    <property type="entry name" value="CusA-like"/>
</dbReference>
<feature type="transmembrane region" description="Helical" evidence="7">
    <location>
        <begin position="868"/>
        <end position="887"/>
    </location>
</feature>
<dbReference type="GO" id="GO:0008324">
    <property type="term" value="F:monoatomic cation transmembrane transporter activity"/>
    <property type="evidence" value="ECO:0007669"/>
    <property type="project" value="InterPro"/>
</dbReference>
<feature type="transmembrane region" description="Helical" evidence="7">
    <location>
        <begin position="997"/>
        <end position="1021"/>
    </location>
</feature>
<keyword evidence="3" id="KW-1003">Cell membrane</keyword>
<dbReference type="PANTHER" id="PTHR32063:SF4">
    <property type="entry name" value="SLR6043 PROTEIN"/>
    <property type="match status" value="1"/>
</dbReference>
<feature type="transmembrane region" description="Helical" evidence="7">
    <location>
        <begin position="966"/>
        <end position="985"/>
    </location>
</feature>
<dbReference type="SUPFAM" id="SSF82693">
    <property type="entry name" value="Multidrug efflux transporter AcrB pore domain, PN1, PN2, PC1 and PC2 subdomains"/>
    <property type="match status" value="2"/>
</dbReference>
<dbReference type="GO" id="GO:0042910">
    <property type="term" value="F:xenobiotic transmembrane transporter activity"/>
    <property type="evidence" value="ECO:0007669"/>
    <property type="project" value="TreeGrafter"/>
</dbReference>
<dbReference type="InterPro" id="IPR027463">
    <property type="entry name" value="AcrB_DN_DC_subdom"/>
</dbReference>
<organism evidence="8 9">
    <name type="scientific">Chamaesiphon polymorphus CCALA 037</name>
    <dbReference type="NCBI Taxonomy" id="2107692"/>
    <lineage>
        <taxon>Bacteria</taxon>
        <taxon>Bacillati</taxon>
        <taxon>Cyanobacteriota</taxon>
        <taxon>Cyanophyceae</taxon>
        <taxon>Gomontiellales</taxon>
        <taxon>Chamaesiphonaceae</taxon>
        <taxon>Chamaesiphon</taxon>
    </lineage>
</organism>
<reference evidence="8 9" key="1">
    <citation type="submission" date="2018-03" db="EMBL/GenBank/DDBJ databases">
        <title>The ancient ancestry and fast evolution of plastids.</title>
        <authorList>
            <person name="Moore K.R."/>
            <person name="Magnabosco C."/>
            <person name="Momper L."/>
            <person name="Gold D.A."/>
            <person name="Bosak T."/>
            <person name="Fournier G.P."/>
        </authorList>
    </citation>
    <scope>NUCLEOTIDE SEQUENCE [LARGE SCALE GENOMIC DNA]</scope>
    <source>
        <strain evidence="8 9">CCALA 037</strain>
    </source>
</reference>
<feature type="transmembrane region" description="Helical" evidence="7">
    <location>
        <begin position="12"/>
        <end position="31"/>
    </location>
</feature>
<evidence type="ECO:0000256" key="4">
    <source>
        <dbReference type="ARBA" id="ARBA00022692"/>
    </source>
</evidence>
<dbReference type="Gene3D" id="3.30.70.1440">
    <property type="entry name" value="Multidrug efflux transporter AcrB pore domain"/>
    <property type="match status" value="1"/>
</dbReference>
<dbReference type="InterPro" id="IPR001036">
    <property type="entry name" value="Acrflvin-R"/>
</dbReference>
<keyword evidence="9" id="KW-1185">Reference proteome</keyword>
<feature type="transmembrane region" description="Helical" evidence="7">
    <location>
        <begin position="920"/>
        <end position="945"/>
    </location>
</feature>
<evidence type="ECO:0000313" key="8">
    <source>
        <dbReference type="EMBL" id="PSB59629.1"/>
    </source>
</evidence>
<evidence type="ECO:0000256" key="1">
    <source>
        <dbReference type="ARBA" id="ARBA00004651"/>
    </source>
</evidence>
<dbReference type="PANTHER" id="PTHR32063">
    <property type="match status" value="1"/>
</dbReference>
<protein>
    <submittedName>
        <fullName evidence="8">CusA/CzcA family heavy metal efflux RND transporter</fullName>
    </submittedName>
</protein>
<dbReference type="Pfam" id="PF00873">
    <property type="entry name" value="ACR_tran"/>
    <property type="match status" value="1"/>
</dbReference>
<feature type="transmembrane region" description="Helical" evidence="7">
    <location>
        <begin position="346"/>
        <end position="364"/>
    </location>
</feature>
<evidence type="ECO:0000256" key="2">
    <source>
        <dbReference type="ARBA" id="ARBA00022448"/>
    </source>
</evidence>
<dbReference type="RefSeq" id="WP_106299284.1">
    <property type="nucleotide sequence ID" value="NZ_PVWO01000001.1"/>
</dbReference>
<gene>
    <name evidence="8" type="ORF">C7B77_00085</name>
</gene>
<keyword evidence="5 7" id="KW-1133">Transmembrane helix</keyword>
<keyword evidence="6 7" id="KW-0472">Membrane</keyword>
<dbReference type="Proteomes" id="UP000238937">
    <property type="component" value="Unassembled WGS sequence"/>
</dbReference>
<feature type="transmembrane region" description="Helical" evidence="7">
    <location>
        <begin position="479"/>
        <end position="504"/>
    </location>
</feature>
<dbReference type="PRINTS" id="PR00702">
    <property type="entry name" value="ACRIFLAVINRP"/>
</dbReference>
<proteinExistence type="predicted"/>
<dbReference type="SUPFAM" id="SSF82714">
    <property type="entry name" value="Multidrug efflux transporter AcrB TolC docking domain, DN and DC subdomains"/>
    <property type="match status" value="2"/>
</dbReference>
<dbReference type="GO" id="GO:0005886">
    <property type="term" value="C:plasma membrane"/>
    <property type="evidence" value="ECO:0007669"/>
    <property type="project" value="UniProtKB-SubCell"/>
</dbReference>
<dbReference type="NCBIfam" id="TIGR00914">
    <property type="entry name" value="2A0601"/>
    <property type="match status" value="1"/>
</dbReference>
<evidence type="ECO:0000256" key="6">
    <source>
        <dbReference type="ARBA" id="ARBA00023136"/>
    </source>
</evidence>
<dbReference type="Gene3D" id="3.30.2090.10">
    <property type="entry name" value="Multidrug efflux transporter AcrB TolC docking domain, DN and DC subdomains"/>
    <property type="match status" value="2"/>
</dbReference>
<evidence type="ECO:0000256" key="7">
    <source>
        <dbReference type="SAM" id="Phobius"/>
    </source>
</evidence>
<dbReference type="Gene3D" id="3.30.70.1430">
    <property type="entry name" value="Multidrug efflux transporter AcrB pore domain"/>
    <property type="match status" value="2"/>
</dbReference>
<dbReference type="AlphaFoldDB" id="A0A2T1GNU9"/>
<evidence type="ECO:0000256" key="3">
    <source>
        <dbReference type="ARBA" id="ARBA00022475"/>
    </source>
</evidence>
<feature type="transmembrane region" description="Helical" evidence="7">
    <location>
        <begin position="449"/>
        <end position="467"/>
    </location>
</feature>